<dbReference type="Pfam" id="PF04149">
    <property type="entry name" value="DUF397"/>
    <property type="match status" value="1"/>
</dbReference>
<dbReference type="InterPro" id="IPR007278">
    <property type="entry name" value="DUF397"/>
</dbReference>
<sequence length="60" mass="6387">MTIWRKSSYTGGGNDQLCVEVARLGRGIGLRDSKNPAGARLEVSRGTLSELFGRVKHGGA</sequence>
<dbReference type="AlphaFoldDB" id="A0A3N1D742"/>
<name>A0A3N1D742_9ACTN</name>
<dbReference type="Proteomes" id="UP000272400">
    <property type="component" value="Unassembled WGS sequence"/>
</dbReference>
<proteinExistence type="predicted"/>
<keyword evidence="3" id="KW-1185">Reference proteome</keyword>
<evidence type="ECO:0000259" key="1">
    <source>
        <dbReference type="Pfam" id="PF04149"/>
    </source>
</evidence>
<evidence type="ECO:0000313" key="3">
    <source>
        <dbReference type="Proteomes" id="UP000272400"/>
    </source>
</evidence>
<accession>A0A3N1D742</accession>
<dbReference type="EMBL" id="RJKE01000001">
    <property type="protein sequence ID" value="ROO88928.1"/>
    <property type="molecule type" value="Genomic_DNA"/>
</dbReference>
<dbReference type="OrthoDB" id="3482302at2"/>
<organism evidence="2 3">
    <name type="scientific">Actinocorallia herbida</name>
    <dbReference type="NCBI Taxonomy" id="58109"/>
    <lineage>
        <taxon>Bacteria</taxon>
        <taxon>Bacillati</taxon>
        <taxon>Actinomycetota</taxon>
        <taxon>Actinomycetes</taxon>
        <taxon>Streptosporangiales</taxon>
        <taxon>Thermomonosporaceae</taxon>
        <taxon>Actinocorallia</taxon>
    </lineage>
</organism>
<feature type="domain" description="DUF397" evidence="1">
    <location>
        <begin position="4"/>
        <end position="56"/>
    </location>
</feature>
<dbReference type="RefSeq" id="WP_123668106.1">
    <property type="nucleotide sequence ID" value="NZ_RJKE01000001.1"/>
</dbReference>
<evidence type="ECO:0000313" key="2">
    <source>
        <dbReference type="EMBL" id="ROO88928.1"/>
    </source>
</evidence>
<protein>
    <submittedName>
        <fullName evidence="2">Uncharacterized protein DUF397</fullName>
    </submittedName>
</protein>
<gene>
    <name evidence="2" type="ORF">EDD29_6613</name>
</gene>
<reference evidence="2 3" key="1">
    <citation type="submission" date="2018-11" db="EMBL/GenBank/DDBJ databases">
        <title>Sequencing the genomes of 1000 actinobacteria strains.</title>
        <authorList>
            <person name="Klenk H.-P."/>
        </authorList>
    </citation>
    <scope>NUCLEOTIDE SEQUENCE [LARGE SCALE GENOMIC DNA]</scope>
    <source>
        <strain evidence="2 3">DSM 44254</strain>
    </source>
</reference>
<comment type="caution">
    <text evidence="2">The sequence shown here is derived from an EMBL/GenBank/DDBJ whole genome shotgun (WGS) entry which is preliminary data.</text>
</comment>